<dbReference type="SUPFAM" id="SSF53041">
    <property type="entry name" value="Resolvase-like"/>
    <property type="match status" value="1"/>
</dbReference>
<dbReference type="Gene3D" id="1.10.10.60">
    <property type="entry name" value="Homeodomain-like"/>
    <property type="match status" value="1"/>
</dbReference>
<dbReference type="GO" id="GO:0000150">
    <property type="term" value="F:DNA strand exchange activity"/>
    <property type="evidence" value="ECO:0007669"/>
    <property type="project" value="InterPro"/>
</dbReference>
<dbReference type="InterPro" id="IPR006119">
    <property type="entry name" value="Resolv_N"/>
</dbReference>
<evidence type="ECO:0000259" key="2">
    <source>
        <dbReference type="PROSITE" id="PS51736"/>
    </source>
</evidence>
<keyword evidence="4" id="KW-1185">Reference proteome</keyword>
<dbReference type="AlphaFoldDB" id="A0A136WB87"/>
<sequence length="180" mass="20740">MVIGYIRPCYDDLHCEVQEKLLSDLQCDRIIKEEHSSSKRRIQLKQLLELIENDDVIVVARLFALADSTRHLQELLEVIEEKGAILKSLDEDIDTCSSVCYSFVDILKHLVKFQSDVVSEKTKNGMYEAKQKGIHSGRPKKSDENVTRAIAMYQSKKFSLNEITEETGISKSTLYRYLEH</sequence>
<gene>
    <name evidence="3" type="primary">hin</name>
    <name evidence="3" type="ORF">CLNEO_28380</name>
</gene>
<dbReference type="OrthoDB" id="9797501at2"/>
<dbReference type="SUPFAM" id="SSF46689">
    <property type="entry name" value="Homeodomain-like"/>
    <property type="match status" value="1"/>
</dbReference>
<name>A0A136WB87_9FIRM</name>
<dbReference type="InterPro" id="IPR009057">
    <property type="entry name" value="Homeodomain-like_sf"/>
</dbReference>
<dbReference type="CDD" id="cd03768">
    <property type="entry name" value="SR_ResInv"/>
    <property type="match status" value="1"/>
</dbReference>
<dbReference type="InterPro" id="IPR050639">
    <property type="entry name" value="SSR_resolvase"/>
</dbReference>
<dbReference type="PANTHER" id="PTHR30461:SF26">
    <property type="entry name" value="RESOLVASE HOMOLOG YNEB"/>
    <property type="match status" value="1"/>
</dbReference>
<dbReference type="Pfam" id="PF02796">
    <property type="entry name" value="HTH_7"/>
    <property type="match status" value="1"/>
</dbReference>
<dbReference type="RefSeq" id="WP_066090714.1">
    <property type="nucleotide sequence ID" value="NZ_LRVM01000015.1"/>
</dbReference>
<dbReference type="Proteomes" id="UP000070539">
    <property type="component" value="Unassembled WGS sequence"/>
</dbReference>
<comment type="caution">
    <text evidence="3">The sequence shown here is derived from an EMBL/GenBank/DDBJ whole genome shotgun (WGS) entry which is preliminary data.</text>
</comment>
<dbReference type="GO" id="GO:0003677">
    <property type="term" value="F:DNA binding"/>
    <property type="evidence" value="ECO:0007669"/>
    <property type="project" value="InterPro"/>
</dbReference>
<dbReference type="InterPro" id="IPR036162">
    <property type="entry name" value="Resolvase-like_N_sf"/>
</dbReference>
<reference evidence="3 4" key="1">
    <citation type="submission" date="2016-01" db="EMBL/GenBank/DDBJ databases">
        <title>Genome sequence of Clostridium neopropionicum X4, DSM-3847.</title>
        <authorList>
            <person name="Poehlein A."/>
            <person name="Beck M.H."/>
            <person name="Bengelsdorf F.R."/>
            <person name="Daniel R."/>
            <person name="Duerre P."/>
        </authorList>
    </citation>
    <scope>NUCLEOTIDE SEQUENCE [LARGE SCALE GENOMIC DNA]</scope>
    <source>
        <strain evidence="3 4">DSM-3847</strain>
    </source>
</reference>
<proteinExistence type="inferred from homology"/>
<evidence type="ECO:0000313" key="4">
    <source>
        <dbReference type="Proteomes" id="UP000070539"/>
    </source>
</evidence>
<evidence type="ECO:0000256" key="1">
    <source>
        <dbReference type="ARBA" id="ARBA00009913"/>
    </source>
</evidence>
<comment type="similarity">
    <text evidence="1">Belongs to the site-specific recombinase resolvase family.</text>
</comment>
<dbReference type="SMART" id="SM00857">
    <property type="entry name" value="Resolvase"/>
    <property type="match status" value="1"/>
</dbReference>
<dbReference type="Pfam" id="PF00239">
    <property type="entry name" value="Resolvase"/>
    <property type="match status" value="1"/>
</dbReference>
<dbReference type="PANTHER" id="PTHR30461">
    <property type="entry name" value="DNA-INVERTASE FROM LAMBDOID PROPHAGE"/>
    <property type="match status" value="1"/>
</dbReference>
<organism evidence="3 4">
    <name type="scientific">Anaerotignum neopropionicum</name>
    <dbReference type="NCBI Taxonomy" id="36847"/>
    <lineage>
        <taxon>Bacteria</taxon>
        <taxon>Bacillati</taxon>
        <taxon>Bacillota</taxon>
        <taxon>Clostridia</taxon>
        <taxon>Lachnospirales</taxon>
        <taxon>Anaerotignaceae</taxon>
        <taxon>Anaerotignum</taxon>
    </lineage>
</organism>
<protein>
    <submittedName>
        <fullName evidence="3">DNA-invertase hin</fullName>
    </submittedName>
</protein>
<feature type="domain" description="Resolvase/invertase-type recombinase catalytic" evidence="2">
    <location>
        <begin position="1"/>
        <end position="133"/>
    </location>
</feature>
<dbReference type="InterPro" id="IPR006120">
    <property type="entry name" value="Resolvase_HTH_dom"/>
</dbReference>
<dbReference type="EMBL" id="LRVM01000015">
    <property type="protein sequence ID" value="KXL51771.1"/>
    <property type="molecule type" value="Genomic_DNA"/>
</dbReference>
<dbReference type="Gene3D" id="3.40.50.1390">
    <property type="entry name" value="Resolvase, N-terminal catalytic domain"/>
    <property type="match status" value="1"/>
</dbReference>
<accession>A0A136WB87</accession>
<dbReference type="PROSITE" id="PS51736">
    <property type="entry name" value="RECOMBINASES_3"/>
    <property type="match status" value="1"/>
</dbReference>
<dbReference type="STRING" id="36847.CLNEO_28380"/>
<evidence type="ECO:0000313" key="3">
    <source>
        <dbReference type="EMBL" id="KXL51771.1"/>
    </source>
</evidence>